<accession>A0A9K3H1S4</accession>
<evidence type="ECO:0000313" key="1">
    <source>
        <dbReference type="EMBL" id="KAF5764187.1"/>
    </source>
</evidence>
<dbReference type="EMBL" id="MNCJ02000330">
    <property type="protein sequence ID" value="KAF5764187.1"/>
    <property type="molecule type" value="Genomic_DNA"/>
</dbReference>
<organism evidence="1 2">
    <name type="scientific">Helianthus annuus</name>
    <name type="common">Common sunflower</name>
    <dbReference type="NCBI Taxonomy" id="4232"/>
    <lineage>
        <taxon>Eukaryota</taxon>
        <taxon>Viridiplantae</taxon>
        <taxon>Streptophyta</taxon>
        <taxon>Embryophyta</taxon>
        <taxon>Tracheophyta</taxon>
        <taxon>Spermatophyta</taxon>
        <taxon>Magnoliopsida</taxon>
        <taxon>eudicotyledons</taxon>
        <taxon>Gunneridae</taxon>
        <taxon>Pentapetalae</taxon>
        <taxon>asterids</taxon>
        <taxon>campanulids</taxon>
        <taxon>Asterales</taxon>
        <taxon>Asteraceae</taxon>
        <taxon>Asteroideae</taxon>
        <taxon>Heliantheae alliance</taxon>
        <taxon>Heliantheae</taxon>
        <taxon>Helianthus</taxon>
    </lineage>
</organism>
<gene>
    <name evidence="1" type="ORF">HanXRQr2_Chr15g0689101</name>
</gene>
<reference evidence="1" key="2">
    <citation type="submission" date="2020-06" db="EMBL/GenBank/DDBJ databases">
        <title>Helianthus annuus Genome sequencing and assembly Release 2.</title>
        <authorList>
            <person name="Gouzy J."/>
            <person name="Langlade N."/>
            <person name="Munos S."/>
        </authorList>
    </citation>
    <scope>NUCLEOTIDE SEQUENCE</scope>
    <source>
        <tissue evidence="1">Leaves</tissue>
    </source>
</reference>
<dbReference type="Proteomes" id="UP000215914">
    <property type="component" value="Unassembled WGS sequence"/>
</dbReference>
<proteinExistence type="predicted"/>
<protein>
    <submittedName>
        <fullName evidence="1">Uncharacterized protein</fullName>
    </submittedName>
</protein>
<comment type="caution">
    <text evidence="1">The sequence shown here is derived from an EMBL/GenBank/DDBJ whole genome shotgun (WGS) entry which is preliminary data.</text>
</comment>
<keyword evidence="2" id="KW-1185">Reference proteome</keyword>
<dbReference type="Gramene" id="mRNA:HanXRQr2_Chr15g0689101">
    <property type="protein sequence ID" value="mRNA:HanXRQr2_Chr15g0689101"/>
    <property type="gene ID" value="HanXRQr2_Chr15g0689101"/>
</dbReference>
<dbReference type="AlphaFoldDB" id="A0A9K3H1S4"/>
<sequence>MILVQSRLPQSCKHRSYLLVDNLRNIVDPRILGFPEELLTHEMLDVFTSRCMISEA</sequence>
<evidence type="ECO:0000313" key="2">
    <source>
        <dbReference type="Proteomes" id="UP000215914"/>
    </source>
</evidence>
<name>A0A9K3H1S4_HELAN</name>
<reference evidence="1" key="1">
    <citation type="journal article" date="2017" name="Nature">
        <title>The sunflower genome provides insights into oil metabolism, flowering and Asterid evolution.</title>
        <authorList>
            <person name="Badouin H."/>
            <person name="Gouzy J."/>
            <person name="Grassa C.J."/>
            <person name="Murat F."/>
            <person name="Staton S.E."/>
            <person name="Cottret L."/>
            <person name="Lelandais-Briere C."/>
            <person name="Owens G.L."/>
            <person name="Carrere S."/>
            <person name="Mayjonade B."/>
            <person name="Legrand L."/>
            <person name="Gill N."/>
            <person name="Kane N.C."/>
            <person name="Bowers J.E."/>
            <person name="Hubner S."/>
            <person name="Bellec A."/>
            <person name="Berard A."/>
            <person name="Berges H."/>
            <person name="Blanchet N."/>
            <person name="Boniface M.C."/>
            <person name="Brunel D."/>
            <person name="Catrice O."/>
            <person name="Chaidir N."/>
            <person name="Claudel C."/>
            <person name="Donnadieu C."/>
            <person name="Faraut T."/>
            <person name="Fievet G."/>
            <person name="Helmstetter N."/>
            <person name="King M."/>
            <person name="Knapp S.J."/>
            <person name="Lai Z."/>
            <person name="Le Paslier M.C."/>
            <person name="Lippi Y."/>
            <person name="Lorenzon L."/>
            <person name="Mandel J.R."/>
            <person name="Marage G."/>
            <person name="Marchand G."/>
            <person name="Marquand E."/>
            <person name="Bret-Mestries E."/>
            <person name="Morien E."/>
            <person name="Nambeesan S."/>
            <person name="Nguyen T."/>
            <person name="Pegot-Espagnet P."/>
            <person name="Pouilly N."/>
            <person name="Raftis F."/>
            <person name="Sallet E."/>
            <person name="Schiex T."/>
            <person name="Thomas J."/>
            <person name="Vandecasteele C."/>
            <person name="Vares D."/>
            <person name="Vear F."/>
            <person name="Vautrin S."/>
            <person name="Crespi M."/>
            <person name="Mangin B."/>
            <person name="Burke J.M."/>
            <person name="Salse J."/>
            <person name="Munos S."/>
            <person name="Vincourt P."/>
            <person name="Rieseberg L.H."/>
            <person name="Langlade N.B."/>
        </authorList>
    </citation>
    <scope>NUCLEOTIDE SEQUENCE</scope>
    <source>
        <tissue evidence="1">Leaves</tissue>
    </source>
</reference>